<dbReference type="Proteomes" id="UP000070133">
    <property type="component" value="Unassembled WGS sequence"/>
</dbReference>
<evidence type="ECO:0000256" key="2">
    <source>
        <dbReference type="SAM" id="MobiDB-lite"/>
    </source>
</evidence>
<dbReference type="OrthoDB" id="5430717at2759"/>
<reference evidence="3 4" key="1">
    <citation type="submission" date="2015-07" db="EMBL/GenBank/DDBJ databases">
        <title>Comparative genomics of the Sigatoka disease complex on banana suggests a link between parallel evolutionary changes in Pseudocercospora fijiensis and Pseudocercospora eumusae and increased virulence on the banana host.</title>
        <authorList>
            <person name="Chang T.-C."/>
            <person name="Salvucci A."/>
            <person name="Crous P.W."/>
            <person name="Stergiopoulos I."/>
        </authorList>
    </citation>
    <scope>NUCLEOTIDE SEQUENCE [LARGE SCALE GENOMIC DNA]</scope>
    <source>
        <strain evidence="3 4">CBS 114824</strain>
    </source>
</reference>
<feature type="compositionally biased region" description="Basic and acidic residues" evidence="2">
    <location>
        <begin position="474"/>
        <end position="495"/>
    </location>
</feature>
<feature type="region of interest" description="Disordered" evidence="2">
    <location>
        <begin position="411"/>
        <end position="433"/>
    </location>
</feature>
<feature type="coiled-coil region" evidence="1">
    <location>
        <begin position="197"/>
        <end position="224"/>
    </location>
</feature>
<feature type="compositionally biased region" description="Polar residues" evidence="2">
    <location>
        <begin position="647"/>
        <end position="663"/>
    </location>
</feature>
<feature type="compositionally biased region" description="Polar residues" evidence="2">
    <location>
        <begin position="593"/>
        <end position="608"/>
    </location>
</feature>
<evidence type="ECO:0000256" key="1">
    <source>
        <dbReference type="SAM" id="Coils"/>
    </source>
</evidence>
<dbReference type="STRING" id="321146.A0A139HAG3"/>
<feature type="region of interest" description="Disordered" evidence="2">
    <location>
        <begin position="464"/>
        <end position="495"/>
    </location>
</feature>
<proteinExistence type="predicted"/>
<evidence type="ECO:0000313" key="4">
    <source>
        <dbReference type="Proteomes" id="UP000070133"/>
    </source>
</evidence>
<keyword evidence="4" id="KW-1185">Reference proteome</keyword>
<dbReference type="AlphaFoldDB" id="A0A139HAG3"/>
<feature type="compositionally biased region" description="Basic and acidic residues" evidence="2">
    <location>
        <begin position="693"/>
        <end position="709"/>
    </location>
</feature>
<evidence type="ECO:0000313" key="3">
    <source>
        <dbReference type="EMBL" id="KXS99426.1"/>
    </source>
</evidence>
<protein>
    <submittedName>
        <fullName evidence="3">Uncharacterized protein</fullName>
    </submittedName>
</protein>
<dbReference type="EMBL" id="LFZN01000092">
    <property type="protein sequence ID" value="KXS99426.1"/>
    <property type="molecule type" value="Genomic_DNA"/>
</dbReference>
<name>A0A139HAG3_9PEZI</name>
<feature type="region of interest" description="Disordered" evidence="2">
    <location>
        <begin position="57"/>
        <end position="87"/>
    </location>
</feature>
<feature type="compositionally biased region" description="Polar residues" evidence="2">
    <location>
        <begin position="526"/>
        <end position="541"/>
    </location>
</feature>
<sequence>MVGLLLPSLSFNGEHAKLDVNKANADLTSQTHPSIAKIQPLAAPRSSAAMADIQQWRRRIQPTRSRTPYTPQEPDESDDYFSPTTPKRKLKPKLSSYFGHHQKSSLQEEFAPITAELPSWPLEQLYPDPKAEQMIDSVTCRLMADPYEPLGVQHNSSLMAICEDYLKLRDEKCQLQRQLEVELDSTQDLIAKFNAAENDWIEERDDYREEVKRLEVLLAKNSKRGVAEVTLARQDSKLRNRNLQQMGGGKETVFEFLEKTKRFEDAAWSGQRAMMKPPILQSPSDKDQRMSLRLAPKKSVTNIHADLPFGTPPLDSRFSLTNASALEQQARRQGRKRAVTSSTITTSDDTFSTFSCEGDLLPDETITFGPAQSANVDDFSSIEQIAHAVAKRRNVDPSNVLPQLLDLFDANGEAGRRPKPAGAAKWPERSSSKHKTVISKASGFFHRLKPQLTVDTLAASFPAPTRRFSFEPGDDTRAVQDDMDASRRQHDLPQAVKDRILKKSASLAALNDHAAKTAALDRSASPGLQQQALSPVAQSPPMSAPGSASLPPTDGRPPSRIPTPVFNSKARPRQEREDSASSLLTAIRVAEGSNRSNSMTSSTCNSPPGSIAEPARASYPASAGVFPPGVLRSSSSKNLLEHTNMLRTGSRNGTAGRSGSAANEVSFESKGHDGHQQACVRKQAGYSQLSDIDAPRPENIRPMDEDFRY</sequence>
<feature type="region of interest" description="Disordered" evidence="2">
    <location>
        <begin position="518"/>
        <end position="615"/>
    </location>
</feature>
<feature type="region of interest" description="Disordered" evidence="2">
    <location>
        <begin position="647"/>
        <end position="709"/>
    </location>
</feature>
<gene>
    <name evidence="3" type="ORF">AC578_8165</name>
</gene>
<keyword evidence="1" id="KW-0175">Coiled coil</keyword>
<comment type="caution">
    <text evidence="3">The sequence shown here is derived from an EMBL/GenBank/DDBJ whole genome shotgun (WGS) entry which is preliminary data.</text>
</comment>
<accession>A0A139HAG3</accession>
<organism evidence="3 4">
    <name type="scientific">Pseudocercospora eumusae</name>
    <dbReference type="NCBI Taxonomy" id="321146"/>
    <lineage>
        <taxon>Eukaryota</taxon>
        <taxon>Fungi</taxon>
        <taxon>Dikarya</taxon>
        <taxon>Ascomycota</taxon>
        <taxon>Pezizomycotina</taxon>
        <taxon>Dothideomycetes</taxon>
        <taxon>Dothideomycetidae</taxon>
        <taxon>Mycosphaerellales</taxon>
        <taxon>Mycosphaerellaceae</taxon>
        <taxon>Pseudocercospora</taxon>
    </lineage>
</organism>